<evidence type="ECO:0000313" key="1">
    <source>
        <dbReference type="EMBL" id="MCM2563620.1"/>
    </source>
</evidence>
<evidence type="ECO:0000313" key="2">
    <source>
        <dbReference type="Proteomes" id="UP001203036"/>
    </source>
</evidence>
<reference evidence="1" key="1">
    <citation type="submission" date="2022-06" db="EMBL/GenBank/DDBJ databases">
        <title>Lutimaribacter sp. EGI FJ00013, a novel bacterium isolated from a salt lake sediment enrichment.</title>
        <authorList>
            <person name="Gao L."/>
            <person name="Fang B.-Z."/>
            <person name="Li W.-J."/>
        </authorList>
    </citation>
    <scope>NUCLEOTIDE SEQUENCE</scope>
    <source>
        <strain evidence="1">EGI FJ00013</strain>
    </source>
</reference>
<accession>A0ACC5ZZL8</accession>
<proteinExistence type="predicted"/>
<protein>
    <submittedName>
        <fullName evidence="1">Uncharacterized protein</fullName>
    </submittedName>
</protein>
<gene>
    <name evidence="1" type="ORF">M8744_15800</name>
</gene>
<sequence>MMRASVVPALATMLALLSGEGLQAAGPKDEPWIFVVHDGDTLLPEDADRVAAVKDPSAQRELEKKIKAGYRKRGAKKPEDLKYHELMGNYQPWEAPVDHPSDFYDWIAAHSRAYEDVEGCFGAHLKPEAMTLSERTFDLAFDWMLGRGFTNDVLYPRPHGKQVQRIMGFTRELPGKANYLTCKPSGFFSVAKTGKLSANRIEVGPGANDLVKRMPTFHLSAAHELAHLVQNNTAPGAKSASIAHRKASNARWITEGAADAIGVLHARDHHGGKSYFGPYSDKYYRRFFLSRAYNVPLNKPHSEQSRADYGSSGTTQQQLLASIEKSALDNLDYQTNGFWFHVIERYLDGDPRGLHPLYRSMTGDAVAQNATALVDRWLDSIDGGLDGLEHVLPQFLAEYASWAAHRFEKRMSKEKWLNLGFSGCRELRIATGADSVSTTLQLAEYSGNCIHLKVNPYTALLRPDIQLRITGPNDVVDDIYLGWAEGNDFKDAPDAQDCFEHVEQNGRRGGGAPCLLVPNDGMSGGQYQRFFYFPEIVQAGPRKDTEFLLVATWVPGKIQDARRDFRVEDIRVTASVDVAELSSGGASKEPATTDYASKKGRAPVSAEGEKTPGQATMRDIFIGNFATMPGLTPSMTRTMRRQIEGSVAVVLDSEDGARDRTRVTLFFEEPLTIGHEGPIKAFAASENGERMGIQNPAEESRIVIEEYNGETLRFRGVAQVCEGGMAAMMSAGQGADLCQVLPPKRYEVSGVIAYPTARNTEARLAQPPGSEAYRNYQDIRLSRLEQRMGIPGRMTGTDDSDDGPGPDDGGTQTGYGGKDTQGPDCDCGCQSPDRKSGDLQCKLLCGKAWKQCDAP</sequence>
<dbReference type="EMBL" id="JAMQGO010000014">
    <property type="protein sequence ID" value="MCM2563620.1"/>
    <property type="molecule type" value="Genomic_DNA"/>
</dbReference>
<keyword evidence="2" id="KW-1185">Reference proteome</keyword>
<name>A0ACC5ZZL8_9RHOB</name>
<dbReference type="Proteomes" id="UP001203036">
    <property type="component" value="Unassembled WGS sequence"/>
</dbReference>
<organism evidence="1 2">
    <name type="scientific">Lutimaribacter degradans</name>
    <dbReference type="NCBI Taxonomy" id="2945989"/>
    <lineage>
        <taxon>Bacteria</taxon>
        <taxon>Pseudomonadati</taxon>
        <taxon>Pseudomonadota</taxon>
        <taxon>Alphaproteobacteria</taxon>
        <taxon>Rhodobacterales</taxon>
        <taxon>Roseobacteraceae</taxon>
        <taxon>Lutimaribacter</taxon>
    </lineage>
</organism>
<comment type="caution">
    <text evidence="1">The sequence shown here is derived from an EMBL/GenBank/DDBJ whole genome shotgun (WGS) entry which is preliminary data.</text>
</comment>